<proteinExistence type="predicted"/>
<organism evidence="2 3">
    <name type="scientific">Callorhinchus milii</name>
    <name type="common">Ghost shark</name>
    <dbReference type="NCBI Taxonomy" id="7868"/>
    <lineage>
        <taxon>Eukaryota</taxon>
        <taxon>Metazoa</taxon>
        <taxon>Chordata</taxon>
        <taxon>Craniata</taxon>
        <taxon>Vertebrata</taxon>
        <taxon>Chondrichthyes</taxon>
        <taxon>Holocephali</taxon>
        <taxon>Chimaeriformes</taxon>
        <taxon>Callorhinchidae</taxon>
        <taxon>Callorhinchus</taxon>
    </lineage>
</organism>
<dbReference type="Ensembl" id="ENSCMIT00000013551.1">
    <property type="protein sequence ID" value="ENSCMIP00000013259.1"/>
    <property type="gene ID" value="ENSCMIG00000006668.1"/>
</dbReference>
<dbReference type="InParanoid" id="A0A4W3HW19"/>
<name>A0A4W3HW19_CALMI</name>
<feature type="transmembrane region" description="Helical" evidence="1">
    <location>
        <begin position="12"/>
        <end position="34"/>
    </location>
</feature>
<reference evidence="3" key="2">
    <citation type="journal article" date="2007" name="PLoS Biol.">
        <title>Survey sequencing and comparative analysis of the elephant shark (Callorhinchus milii) genome.</title>
        <authorList>
            <person name="Venkatesh B."/>
            <person name="Kirkness E.F."/>
            <person name="Loh Y.H."/>
            <person name="Halpern A.L."/>
            <person name="Lee A.P."/>
            <person name="Johnson J."/>
            <person name="Dandona N."/>
            <person name="Viswanathan L.D."/>
            <person name="Tay A."/>
            <person name="Venter J.C."/>
            <person name="Strausberg R.L."/>
            <person name="Brenner S."/>
        </authorList>
    </citation>
    <scope>NUCLEOTIDE SEQUENCE [LARGE SCALE GENOMIC DNA]</scope>
</reference>
<sequence>MQSKERSLASNVSPYLICSIINMLCCCFPLGIAVRCPESLYDLFAERKESSKELILLCPICFIFRVSTCGITMLSVQ</sequence>
<keyword evidence="1" id="KW-0812">Transmembrane</keyword>
<accession>A0A4W3HW19</accession>
<dbReference type="Proteomes" id="UP000314986">
    <property type="component" value="Unassembled WGS sequence"/>
</dbReference>
<evidence type="ECO:0000313" key="2">
    <source>
        <dbReference type="Ensembl" id="ENSCMIP00000013259.1"/>
    </source>
</evidence>
<reference evidence="3" key="3">
    <citation type="journal article" date="2014" name="Nature">
        <title>Elephant shark genome provides unique insights into gnathostome evolution.</title>
        <authorList>
            <consortium name="International Elephant Shark Genome Sequencing Consortium"/>
            <person name="Venkatesh B."/>
            <person name="Lee A.P."/>
            <person name="Ravi V."/>
            <person name="Maurya A.K."/>
            <person name="Lian M.M."/>
            <person name="Swann J.B."/>
            <person name="Ohta Y."/>
            <person name="Flajnik M.F."/>
            <person name="Sutoh Y."/>
            <person name="Kasahara M."/>
            <person name="Hoon S."/>
            <person name="Gangu V."/>
            <person name="Roy S.W."/>
            <person name="Irimia M."/>
            <person name="Korzh V."/>
            <person name="Kondrychyn I."/>
            <person name="Lim Z.W."/>
            <person name="Tay B.H."/>
            <person name="Tohari S."/>
            <person name="Kong K.W."/>
            <person name="Ho S."/>
            <person name="Lorente-Galdos B."/>
            <person name="Quilez J."/>
            <person name="Marques-Bonet T."/>
            <person name="Raney B.J."/>
            <person name="Ingham P.W."/>
            <person name="Tay A."/>
            <person name="Hillier L.W."/>
            <person name="Minx P."/>
            <person name="Boehm T."/>
            <person name="Wilson R.K."/>
            <person name="Brenner S."/>
            <person name="Warren W.C."/>
        </authorList>
    </citation>
    <scope>NUCLEOTIDE SEQUENCE [LARGE SCALE GENOMIC DNA]</scope>
</reference>
<protein>
    <submittedName>
        <fullName evidence="2">Uncharacterized protein</fullName>
    </submittedName>
</protein>
<feature type="transmembrane region" description="Helical" evidence="1">
    <location>
        <begin position="54"/>
        <end position="76"/>
    </location>
</feature>
<reference evidence="2" key="5">
    <citation type="submission" date="2025-09" db="UniProtKB">
        <authorList>
            <consortium name="Ensembl"/>
        </authorList>
    </citation>
    <scope>IDENTIFICATION</scope>
</reference>
<dbReference type="AlphaFoldDB" id="A0A4W3HW19"/>
<evidence type="ECO:0000313" key="3">
    <source>
        <dbReference type="Proteomes" id="UP000314986"/>
    </source>
</evidence>
<reference evidence="3" key="1">
    <citation type="journal article" date="2006" name="Science">
        <title>Ancient noncoding elements conserved in the human genome.</title>
        <authorList>
            <person name="Venkatesh B."/>
            <person name="Kirkness E.F."/>
            <person name="Loh Y.H."/>
            <person name="Halpern A.L."/>
            <person name="Lee A.P."/>
            <person name="Johnson J."/>
            <person name="Dandona N."/>
            <person name="Viswanathan L.D."/>
            <person name="Tay A."/>
            <person name="Venter J.C."/>
            <person name="Strausberg R.L."/>
            <person name="Brenner S."/>
        </authorList>
    </citation>
    <scope>NUCLEOTIDE SEQUENCE [LARGE SCALE GENOMIC DNA]</scope>
</reference>
<evidence type="ECO:0000256" key="1">
    <source>
        <dbReference type="SAM" id="Phobius"/>
    </source>
</evidence>
<keyword evidence="1" id="KW-1133">Transmembrane helix</keyword>
<keyword evidence="1" id="KW-0472">Membrane</keyword>
<keyword evidence="3" id="KW-1185">Reference proteome</keyword>
<reference evidence="2" key="4">
    <citation type="submission" date="2025-08" db="UniProtKB">
        <authorList>
            <consortium name="Ensembl"/>
        </authorList>
    </citation>
    <scope>IDENTIFICATION</scope>
</reference>